<protein>
    <submittedName>
        <fullName evidence="2">Uncharacterized protein</fullName>
    </submittedName>
</protein>
<organism evidence="2 3">
    <name type="scientific">Trichoderma asperellum (strain ATCC 204424 / CBS 433.97 / NBRC 101777)</name>
    <dbReference type="NCBI Taxonomy" id="1042311"/>
    <lineage>
        <taxon>Eukaryota</taxon>
        <taxon>Fungi</taxon>
        <taxon>Dikarya</taxon>
        <taxon>Ascomycota</taxon>
        <taxon>Pezizomycotina</taxon>
        <taxon>Sordariomycetes</taxon>
        <taxon>Hypocreomycetidae</taxon>
        <taxon>Hypocreales</taxon>
        <taxon>Hypocreaceae</taxon>
        <taxon>Trichoderma</taxon>
    </lineage>
</organism>
<feature type="region of interest" description="Disordered" evidence="1">
    <location>
        <begin position="1"/>
        <end position="56"/>
    </location>
</feature>
<feature type="non-terminal residue" evidence="2">
    <location>
        <position position="81"/>
    </location>
</feature>
<feature type="non-terminal residue" evidence="2">
    <location>
        <position position="1"/>
    </location>
</feature>
<keyword evidence="3" id="KW-1185">Reference proteome</keyword>
<feature type="compositionally biased region" description="Basic and acidic residues" evidence="1">
    <location>
        <begin position="21"/>
        <end position="31"/>
    </location>
</feature>
<evidence type="ECO:0000313" key="3">
    <source>
        <dbReference type="Proteomes" id="UP000240493"/>
    </source>
</evidence>
<evidence type="ECO:0000313" key="2">
    <source>
        <dbReference type="EMBL" id="PTB38480.1"/>
    </source>
</evidence>
<dbReference type="OrthoDB" id="4900315at2759"/>
<sequence>KRNPGKPISQRQTRKKKNKRKLEGESKDKGNKRQPRGQRSKSIPATEEAVYSRRSSRRAMGYQLWFLGDNGKACLVASSSR</sequence>
<gene>
    <name evidence="2" type="ORF">M441DRAFT_107018</name>
</gene>
<accession>A0A2T3Z129</accession>
<proteinExistence type="predicted"/>
<dbReference type="Proteomes" id="UP000240493">
    <property type="component" value="Unassembled WGS sequence"/>
</dbReference>
<reference evidence="2 3" key="1">
    <citation type="submission" date="2016-07" db="EMBL/GenBank/DDBJ databases">
        <title>Multiple horizontal gene transfer events from other fungi enriched the ability of initially mycotrophic Trichoderma (Ascomycota) to feed on dead plant biomass.</title>
        <authorList>
            <consortium name="DOE Joint Genome Institute"/>
            <person name="Aerts A."/>
            <person name="Atanasova L."/>
            <person name="Chenthamara K."/>
            <person name="Zhang J."/>
            <person name="Grujic M."/>
            <person name="Henrissat B."/>
            <person name="Kuo A."/>
            <person name="Salamov A."/>
            <person name="Lipzen A."/>
            <person name="Labutti K."/>
            <person name="Barry K."/>
            <person name="Miao Y."/>
            <person name="Rahimi M.J."/>
            <person name="Shen Q."/>
            <person name="Grigoriev I.V."/>
            <person name="Kubicek C.P."/>
            <person name="Druzhinina I.S."/>
        </authorList>
    </citation>
    <scope>NUCLEOTIDE SEQUENCE [LARGE SCALE GENOMIC DNA]</scope>
    <source>
        <strain evidence="2 3">CBS 433.97</strain>
    </source>
</reference>
<dbReference type="EMBL" id="KZ679266">
    <property type="protein sequence ID" value="PTB38480.1"/>
    <property type="molecule type" value="Genomic_DNA"/>
</dbReference>
<name>A0A2T3Z129_TRIA4</name>
<dbReference type="AlphaFoldDB" id="A0A2T3Z129"/>
<evidence type="ECO:0000256" key="1">
    <source>
        <dbReference type="SAM" id="MobiDB-lite"/>
    </source>
</evidence>